<evidence type="ECO:0000259" key="4">
    <source>
        <dbReference type="PROSITE" id="PS50240"/>
    </source>
</evidence>
<dbReference type="AlphaFoldDB" id="A0A1A7X784"/>
<dbReference type="InterPro" id="IPR009003">
    <property type="entry name" value="Peptidase_S1_PA"/>
</dbReference>
<dbReference type="PROSITE" id="PS50038">
    <property type="entry name" value="FZ"/>
    <property type="match status" value="1"/>
</dbReference>
<gene>
    <name evidence="5" type="primary">CORIN</name>
</gene>
<dbReference type="InterPro" id="IPR043504">
    <property type="entry name" value="Peptidase_S1_PA_chymotrypsin"/>
</dbReference>
<feature type="domain" description="FZ" evidence="3">
    <location>
        <begin position="27"/>
        <end position="91"/>
    </location>
</feature>
<comment type="caution">
    <text evidence="2">Lacks conserved residue(s) required for the propagation of feature annotation.</text>
</comment>
<dbReference type="Pfam" id="PF00089">
    <property type="entry name" value="Trypsin"/>
    <property type="match status" value="1"/>
</dbReference>
<dbReference type="InterPro" id="IPR001254">
    <property type="entry name" value="Trypsin_dom"/>
</dbReference>
<dbReference type="GO" id="GO:0006508">
    <property type="term" value="P:proteolysis"/>
    <property type="evidence" value="ECO:0007669"/>
    <property type="project" value="InterPro"/>
</dbReference>
<organism evidence="5">
    <name type="scientific">Iconisemion striatum</name>
    <dbReference type="NCBI Taxonomy" id="60296"/>
    <lineage>
        <taxon>Eukaryota</taxon>
        <taxon>Metazoa</taxon>
        <taxon>Chordata</taxon>
        <taxon>Craniata</taxon>
        <taxon>Vertebrata</taxon>
        <taxon>Euteleostomi</taxon>
        <taxon>Actinopterygii</taxon>
        <taxon>Neopterygii</taxon>
        <taxon>Teleostei</taxon>
        <taxon>Neoteleostei</taxon>
        <taxon>Acanthomorphata</taxon>
        <taxon>Ovalentaria</taxon>
        <taxon>Atherinomorphae</taxon>
        <taxon>Cyprinodontiformes</taxon>
        <taxon>Nothobranchiidae</taxon>
        <taxon>Iconisemion</taxon>
    </lineage>
</organism>
<dbReference type="FunFam" id="2.40.10.10:FF:000068">
    <property type="entry name" value="transmembrane protease serine 2"/>
    <property type="match status" value="1"/>
</dbReference>
<dbReference type="SUPFAM" id="SSF50494">
    <property type="entry name" value="Trypsin-like serine proteases"/>
    <property type="match status" value="1"/>
</dbReference>
<proteinExistence type="predicted"/>
<dbReference type="Gene3D" id="1.10.2000.10">
    <property type="entry name" value="Frizzled cysteine-rich domain"/>
    <property type="match status" value="1"/>
</dbReference>
<dbReference type="SMART" id="SM00063">
    <property type="entry name" value="FRI"/>
    <property type="match status" value="1"/>
</dbReference>
<dbReference type="PANTHER" id="PTHR24252:SF11">
    <property type="entry name" value="ATRIAL NATRIURETIC PEPTIDE-CONVERTING ENZYME ISOFORM X1"/>
    <property type="match status" value="1"/>
</dbReference>
<dbReference type="EMBL" id="HADW01012413">
    <property type="protein sequence ID" value="SBP13813.1"/>
    <property type="molecule type" value="Transcribed_RNA"/>
</dbReference>
<evidence type="ECO:0000313" key="5">
    <source>
        <dbReference type="EMBL" id="SBP13813.1"/>
    </source>
</evidence>
<dbReference type="Gene3D" id="2.40.10.10">
    <property type="entry name" value="Trypsin-like serine proteases"/>
    <property type="match status" value="1"/>
</dbReference>
<evidence type="ECO:0000256" key="1">
    <source>
        <dbReference type="ARBA" id="ARBA00023157"/>
    </source>
</evidence>
<dbReference type="GO" id="GO:0004252">
    <property type="term" value="F:serine-type endopeptidase activity"/>
    <property type="evidence" value="ECO:0007669"/>
    <property type="project" value="InterPro"/>
</dbReference>
<protein>
    <submittedName>
        <fullName evidence="5">Corin, serine peptidase</fullName>
    </submittedName>
</protein>
<evidence type="ECO:0000256" key="2">
    <source>
        <dbReference type="PROSITE-ProRule" id="PRU00090"/>
    </source>
</evidence>
<name>A0A1A7X784_9TELE</name>
<dbReference type="Pfam" id="PF01392">
    <property type="entry name" value="Fz"/>
    <property type="match status" value="1"/>
</dbReference>
<accession>A0A1A7X784</accession>
<reference evidence="5" key="2">
    <citation type="submission" date="2016-06" db="EMBL/GenBank/DDBJ databases">
        <title>The genome of a short-lived fish provides insights into sex chromosome evolution and the genetic control of aging.</title>
        <authorList>
            <person name="Reichwald K."/>
            <person name="Felder M."/>
            <person name="Petzold A."/>
            <person name="Koch P."/>
            <person name="Groth M."/>
            <person name="Platzer M."/>
        </authorList>
    </citation>
    <scope>NUCLEOTIDE SEQUENCE</scope>
    <source>
        <tissue evidence="5">Brain</tissue>
    </source>
</reference>
<sequence length="165" mass="18321">MKSSAAVSRLLPTCSGSNAACDPRNNINCSRCEPISLELCMNLPYNLTSYPNYLGHLSQRESSVSWESSLFPALVQTGCYQYLMFYACTLLSGQSGHVCGCVLIARRWALTVAHCFEGRENTDLWKVVLGLTNLDHPSSHSQSRGVRSIIVHPRYNRAVVDYDIS</sequence>
<dbReference type="PROSITE" id="PS50240">
    <property type="entry name" value="TRYPSIN_DOM"/>
    <property type="match status" value="1"/>
</dbReference>
<feature type="non-terminal residue" evidence="5">
    <location>
        <position position="165"/>
    </location>
</feature>
<dbReference type="SUPFAM" id="SSF63501">
    <property type="entry name" value="Frizzled cysteine-rich domain"/>
    <property type="match status" value="1"/>
</dbReference>
<dbReference type="PANTHER" id="PTHR24252">
    <property type="entry name" value="ACROSIN-RELATED"/>
    <property type="match status" value="1"/>
</dbReference>
<keyword evidence="1" id="KW-1015">Disulfide bond</keyword>
<dbReference type="InterPro" id="IPR036790">
    <property type="entry name" value="Frizzled_dom_sf"/>
</dbReference>
<feature type="domain" description="Peptidase S1" evidence="4">
    <location>
        <begin position="53"/>
        <end position="165"/>
    </location>
</feature>
<evidence type="ECO:0000259" key="3">
    <source>
        <dbReference type="PROSITE" id="PS50038"/>
    </source>
</evidence>
<dbReference type="InterPro" id="IPR020067">
    <property type="entry name" value="Frizzled_dom"/>
</dbReference>
<reference evidence="5" key="1">
    <citation type="submission" date="2016-05" db="EMBL/GenBank/DDBJ databases">
        <authorList>
            <person name="Lavstsen T."/>
            <person name="Jespersen J.S."/>
        </authorList>
    </citation>
    <scope>NUCLEOTIDE SEQUENCE</scope>
    <source>
        <tissue evidence="5">Brain</tissue>
    </source>
</reference>